<dbReference type="Proteomes" id="UP000229433">
    <property type="component" value="Unassembled WGS sequence"/>
</dbReference>
<gene>
    <name evidence="2" type="ORF">CJ305_16075</name>
</gene>
<proteinExistence type="predicted"/>
<organism evidence="2 3">
    <name type="scientific">Leeuwenhoekiella nanhaiensis</name>
    <dbReference type="NCBI Taxonomy" id="1655491"/>
    <lineage>
        <taxon>Bacteria</taxon>
        <taxon>Pseudomonadati</taxon>
        <taxon>Bacteroidota</taxon>
        <taxon>Flavobacteriia</taxon>
        <taxon>Flavobacteriales</taxon>
        <taxon>Flavobacteriaceae</taxon>
        <taxon>Leeuwenhoekiella</taxon>
    </lineage>
</organism>
<comment type="caution">
    <text evidence="2">The sequence shown here is derived from an EMBL/GenBank/DDBJ whole genome shotgun (WGS) entry which is preliminary data.</text>
</comment>
<feature type="domain" description="DUF5615" evidence="1">
    <location>
        <begin position="1"/>
        <end position="101"/>
    </location>
</feature>
<evidence type="ECO:0000313" key="3">
    <source>
        <dbReference type="Proteomes" id="UP000229433"/>
    </source>
</evidence>
<evidence type="ECO:0000313" key="2">
    <source>
        <dbReference type="EMBL" id="PHQ28154.1"/>
    </source>
</evidence>
<sequence>MKLLFDQNISFRIIKQLENVFPGSKQVKALGLENTSDTEIWEYAKINNFVIVTFDADFSNIASIKGNYPKIIWLRTGNTTTRNIAALLISNQSLLKDFVENVEFNEVACLQIEQD</sequence>
<reference evidence="2 3" key="1">
    <citation type="submission" date="2017-08" db="EMBL/GenBank/DDBJ databases">
        <title>The whole genome shortgun sequences of strain Leeuwenhoekiella nanhaiensis G18 from the South China Sea.</title>
        <authorList>
            <person name="Liu Q."/>
        </authorList>
    </citation>
    <scope>NUCLEOTIDE SEQUENCE [LARGE SCALE GENOMIC DNA]</scope>
    <source>
        <strain evidence="2 3">G18</strain>
    </source>
</reference>
<dbReference type="AlphaFoldDB" id="A0A2G1VN47"/>
<keyword evidence="3" id="KW-1185">Reference proteome</keyword>
<protein>
    <recommendedName>
        <fullName evidence="1">DUF5615 domain-containing protein</fullName>
    </recommendedName>
</protein>
<dbReference type="RefSeq" id="WP_099647329.1">
    <property type="nucleotide sequence ID" value="NZ_KZ319299.1"/>
</dbReference>
<name>A0A2G1VN47_9FLAO</name>
<dbReference type="Pfam" id="PF18480">
    <property type="entry name" value="DUF5615"/>
    <property type="match status" value="1"/>
</dbReference>
<evidence type="ECO:0000259" key="1">
    <source>
        <dbReference type="Pfam" id="PF18480"/>
    </source>
</evidence>
<dbReference type="EMBL" id="NQXA01000018">
    <property type="protein sequence ID" value="PHQ28154.1"/>
    <property type="molecule type" value="Genomic_DNA"/>
</dbReference>
<dbReference type="OrthoDB" id="27473at2"/>
<dbReference type="InterPro" id="IPR041049">
    <property type="entry name" value="DUF5615"/>
</dbReference>
<accession>A0A2G1VN47</accession>